<evidence type="ECO:0000313" key="4">
    <source>
        <dbReference type="Proteomes" id="UP000410492"/>
    </source>
</evidence>
<evidence type="ECO:0000313" key="3">
    <source>
        <dbReference type="EMBL" id="VEN47893.1"/>
    </source>
</evidence>
<protein>
    <recommendedName>
        <fullName evidence="2">Tripeptidyl peptidase II C-terminal domain-containing protein</fullName>
    </recommendedName>
</protein>
<dbReference type="OrthoDB" id="10256524at2759"/>
<feature type="domain" description="Tripeptidyl peptidase II C-terminal" evidence="2">
    <location>
        <begin position="13"/>
        <end position="74"/>
    </location>
</feature>
<evidence type="ECO:0000256" key="1">
    <source>
        <dbReference type="SAM" id="MobiDB-lite"/>
    </source>
</evidence>
<sequence length="90" mass="10286">MDGISTKKSSNGNTSEKSKQEEYNDALRDLKTQWLSKMEASVASSMYEELTTQYPDHSVVHSAYLQVIDPLDKRYFPDLPTLAKPKICRE</sequence>
<reference evidence="3 4" key="1">
    <citation type="submission" date="2019-01" db="EMBL/GenBank/DDBJ databases">
        <authorList>
            <person name="Sayadi A."/>
        </authorList>
    </citation>
    <scope>NUCLEOTIDE SEQUENCE [LARGE SCALE GENOMIC DNA]</scope>
</reference>
<dbReference type="AlphaFoldDB" id="A0A653CJE6"/>
<dbReference type="EMBL" id="CAACVG010007979">
    <property type="protein sequence ID" value="VEN47893.1"/>
    <property type="molecule type" value="Genomic_DNA"/>
</dbReference>
<organism evidence="3 4">
    <name type="scientific">Callosobruchus maculatus</name>
    <name type="common">Southern cowpea weevil</name>
    <name type="synonym">Pulse bruchid</name>
    <dbReference type="NCBI Taxonomy" id="64391"/>
    <lineage>
        <taxon>Eukaryota</taxon>
        <taxon>Metazoa</taxon>
        <taxon>Ecdysozoa</taxon>
        <taxon>Arthropoda</taxon>
        <taxon>Hexapoda</taxon>
        <taxon>Insecta</taxon>
        <taxon>Pterygota</taxon>
        <taxon>Neoptera</taxon>
        <taxon>Endopterygota</taxon>
        <taxon>Coleoptera</taxon>
        <taxon>Polyphaga</taxon>
        <taxon>Cucujiformia</taxon>
        <taxon>Chrysomeloidea</taxon>
        <taxon>Chrysomelidae</taxon>
        <taxon>Bruchinae</taxon>
        <taxon>Bruchini</taxon>
        <taxon>Callosobruchus</taxon>
    </lineage>
</organism>
<dbReference type="Pfam" id="PF12583">
    <property type="entry name" value="TPPII_C"/>
    <property type="match status" value="1"/>
</dbReference>
<feature type="compositionally biased region" description="Polar residues" evidence="1">
    <location>
        <begin position="1"/>
        <end position="15"/>
    </location>
</feature>
<dbReference type="Proteomes" id="UP000410492">
    <property type="component" value="Unassembled WGS sequence"/>
</dbReference>
<gene>
    <name evidence="3" type="ORF">CALMAC_LOCUS9543</name>
</gene>
<dbReference type="InterPro" id="IPR046939">
    <property type="entry name" value="TPPII_C_sf"/>
</dbReference>
<name>A0A653CJE6_CALMS</name>
<evidence type="ECO:0000259" key="2">
    <source>
        <dbReference type="Pfam" id="PF12583"/>
    </source>
</evidence>
<accession>A0A653CJE6</accession>
<keyword evidence="4" id="KW-1185">Reference proteome</keyword>
<proteinExistence type="predicted"/>
<feature type="region of interest" description="Disordered" evidence="1">
    <location>
        <begin position="1"/>
        <end position="23"/>
    </location>
</feature>
<dbReference type="Gene3D" id="1.25.40.710">
    <property type="match status" value="1"/>
</dbReference>
<dbReference type="InterPro" id="IPR022232">
    <property type="entry name" value="TPPII_C_art"/>
</dbReference>